<dbReference type="Pfam" id="PF08569">
    <property type="entry name" value="Mo25"/>
    <property type="match status" value="1"/>
</dbReference>
<comment type="caution">
    <text evidence="2">The sequence shown here is derived from an EMBL/GenBank/DDBJ whole genome shotgun (WGS) entry which is preliminary data.</text>
</comment>
<dbReference type="PANTHER" id="PTHR10182">
    <property type="entry name" value="CALCIUM-BINDING PROTEIN 39-RELATED"/>
    <property type="match status" value="1"/>
</dbReference>
<dbReference type="GO" id="GO:0035556">
    <property type="term" value="P:intracellular signal transduction"/>
    <property type="evidence" value="ECO:0007669"/>
    <property type="project" value="TreeGrafter"/>
</dbReference>
<name>A0A3A2ZCU3_9EURO</name>
<dbReference type="OrthoDB" id="609103at2759"/>
<dbReference type="InterPro" id="IPR011989">
    <property type="entry name" value="ARM-like"/>
</dbReference>
<evidence type="ECO:0000256" key="1">
    <source>
        <dbReference type="ARBA" id="ARBA00011012"/>
    </source>
</evidence>
<dbReference type="InterPro" id="IPR013878">
    <property type="entry name" value="Mo25"/>
</dbReference>
<dbReference type="PANTHER" id="PTHR10182:SF3">
    <property type="entry name" value="PROTEIN MO25"/>
    <property type="match status" value="1"/>
</dbReference>
<proteinExistence type="inferred from homology"/>
<accession>A0A3A2ZCU3</accession>
<organism evidence="2 3">
    <name type="scientific">Aspergillus sclerotialis</name>
    <dbReference type="NCBI Taxonomy" id="2070753"/>
    <lineage>
        <taxon>Eukaryota</taxon>
        <taxon>Fungi</taxon>
        <taxon>Dikarya</taxon>
        <taxon>Ascomycota</taxon>
        <taxon>Pezizomycotina</taxon>
        <taxon>Eurotiomycetes</taxon>
        <taxon>Eurotiomycetidae</taxon>
        <taxon>Eurotiales</taxon>
        <taxon>Aspergillaceae</taxon>
        <taxon>Aspergillus</taxon>
        <taxon>Aspergillus subgen. Polypaecilum</taxon>
    </lineage>
</organism>
<dbReference type="SUPFAM" id="SSF48371">
    <property type="entry name" value="ARM repeat"/>
    <property type="match status" value="1"/>
</dbReference>
<sequence>MVFLFNRTGRRQPSDLVRFIKDLLLKLHESPDAAKIAEDLGKQLSQLRLLVQGTQDVEPKREDLHMVIQAAIHEDLIYELARGIIHLPFQAKKDTQTIFSQILRFKLDSQDDAQPLVITYIAHHRPEIIIELCRGYSFSDCTLQCGTILRDALKFDIIAAIILYDQSAEGQPAVRVTDIDMAVPQDGNGIFWEFFDWIDTGSFAVSADVFATFRNILLNNKAVMTTYVETNFDLFFHRFNRSLVMSNSYVTKRQSTKLLGEILLDRAYYRVMIRYVARWDNLKLCMNLLKDDQKMIQYEGFHVFKVFVANPNKSVEVQRLLINNRDRLLRFLPPFLDDRTDDDQFNDEKSFLVRQIQLLPNEPVEPSTGA</sequence>
<dbReference type="STRING" id="2070753.A0A3A2ZCU3"/>
<reference evidence="3" key="1">
    <citation type="submission" date="2017-02" db="EMBL/GenBank/DDBJ databases">
        <authorList>
            <person name="Tafer H."/>
            <person name="Lopandic K."/>
        </authorList>
    </citation>
    <scope>NUCLEOTIDE SEQUENCE [LARGE SCALE GENOMIC DNA]</scope>
    <source>
        <strain evidence="3">CBS 366.77</strain>
    </source>
</reference>
<gene>
    <name evidence="2" type="ORF">PHISCL_07226</name>
</gene>
<dbReference type="Gene3D" id="1.25.10.10">
    <property type="entry name" value="Leucine-rich Repeat Variant"/>
    <property type="match status" value="1"/>
</dbReference>
<comment type="similarity">
    <text evidence="1">Belongs to the Mo25 family.</text>
</comment>
<dbReference type="GO" id="GO:0005737">
    <property type="term" value="C:cytoplasm"/>
    <property type="evidence" value="ECO:0007669"/>
    <property type="project" value="UniProtKB-ARBA"/>
</dbReference>
<evidence type="ECO:0000313" key="2">
    <source>
        <dbReference type="EMBL" id="RJE20440.1"/>
    </source>
</evidence>
<dbReference type="InterPro" id="IPR016024">
    <property type="entry name" value="ARM-type_fold"/>
</dbReference>
<dbReference type="Proteomes" id="UP000266188">
    <property type="component" value="Unassembled WGS sequence"/>
</dbReference>
<dbReference type="FunFam" id="1.25.10.10:FF:000257">
    <property type="entry name" value="Conidiophore development protein hymA"/>
    <property type="match status" value="1"/>
</dbReference>
<dbReference type="EMBL" id="MVGC01000307">
    <property type="protein sequence ID" value="RJE20440.1"/>
    <property type="molecule type" value="Genomic_DNA"/>
</dbReference>
<keyword evidence="3" id="KW-1185">Reference proteome</keyword>
<dbReference type="AlphaFoldDB" id="A0A3A2ZCU3"/>
<evidence type="ECO:0000313" key="3">
    <source>
        <dbReference type="Proteomes" id="UP000266188"/>
    </source>
</evidence>
<dbReference type="GO" id="GO:0043539">
    <property type="term" value="F:protein serine/threonine kinase activator activity"/>
    <property type="evidence" value="ECO:0007669"/>
    <property type="project" value="TreeGrafter"/>
</dbReference>
<protein>
    <submittedName>
        <fullName evidence="2">Conidiophore development protein hymA</fullName>
    </submittedName>
</protein>